<gene>
    <name evidence="2" type="ORF">BA177_13345</name>
</gene>
<protein>
    <recommendedName>
        <fullName evidence="1">DUF5916 domain-containing protein</fullName>
    </recommendedName>
</protein>
<dbReference type="EMBL" id="CP016268">
    <property type="protein sequence ID" value="ANO53234.1"/>
    <property type="molecule type" value="Genomic_DNA"/>
</dbReference>
<dbReference type="OrthoDB" id="9786766at2"/>
<dbReference type="InterPro" id="IPR045670">
    <property type="entry name" value="DUF5916"/>
</dbReference>
<reference evidence="2 3" key="1">
    <citation type="submission" date="2016-06" db="EMBL/GenBank/DDBJ databases">
        <title>Complete genome sequence of a deep-branching marine Gamma Proteobacterium Woeseia oceani type strain XK5.</title>
        <authorList>
            <person name="Mu D."/>
            <person name="Du Z."/>
        </authorList>
    </citation>
    <scope>NUCLEOTIDE SEQUENCE [LARGE SCALE GENOMIC DNA]</scope>
    <source>
        <strain evidence="2 3">XK5</strain>
    </source>
</reference>
<dbReference type="SUPFAM" id="SSF49344">
    <property type="entry name" value="CBD9-like"/>
    <property type="match status" value="1"/>
</dbReference>
<dbReference type="Proteomes" id="UP000092695">
    <property type="component" value="Chromosome"/>
</dbReference>
<dbReference type="STRING" id="1548547.BA177_13345"/>
<evidence type="ECO:0000313" key="2">
    <source>
        <dbReference type="EMBL" id="ANO53234.1"/>
    </source>
</evidence>
<proteinExistence type="predicted"/>
<dbReference type="CDD" id="cd09618">
    <property type="entry name" value="CBM9_like_2"/>
    <property type="match status" value="1"/>
</dbReference>
<name>A0A193LLG6_9GAMM</name>
<keyword evidence="3" id="KW-1185">Reference proteome</keyword>
<accession>A0A193LLG6</accession>
<sequence length="679" mass="75321">MVPTGDFWQIQPAEGQPASQKTEVFIGFTDDSLYIGMVAYDDNPAGIIVSDSRRDSELDNTDSFQILIDGMRDRQNGFVFGTNPAGLEYDGQVTKEGSSQTSTGGGGFNLNWDASWKVSAKISDIGWSAEFEIPFRTLRYSAGDAQDWGFNFQRNIRRNNEVAFWAPLSRQRTLYRVSEAGTVSGIDPPPQRNLKVTPYILGKAARGGMLSGTETDQEFGFDLKYSITPSLTLDATYNTDFAQVEADEQQVNLDRFSLFFPEKRPFFLENAGQFSVGNSEQVELFFSRRIGVGPGGIPLPIDGGVRLSGKVGSSTNIGFLHMAADGLDGVAPANNFTVARVNQELANRSSVGFLIVNRDGDGSITGDSSTDENQTYAIDGRWGIGDNLLLQGWAAATATPGMEGRETAYSVSGAYDSAEYNMGMGYTEVREGFNPEVGFLSRSEYRKGNANIMRRIRPDDMWGLLEIRPHISWNGYWDFEGFQETGYLHVDSHWEWKSGFEVHTGMNFTKSGVKDPFDIVPGVTVLPGTYDHREAQIVVMTDQSAPFSANVRTVIGGRFGGDRVTLEPTLKYRVGERFSSELSMQYNDFDLPVANGDFQVNLTRLRLSYSFTPKMLLQALVQYNDSRDVVGTNLRFSWLQSANSGLYLVYNEVDDRGIGAPPVGREFILKYSHIFDVFN</sequence>
<dbReference type="KEGG" id="woc:BA177_13345"/>
<dbReference type="Pfam" id="PF19313">
    <property type="entry name" value="DUF5916"/>
    <property type="match status" value="1"/>
</dbReference>
<dbReference type="Gene3D" id="2.60.40.1190">
    <property type="match status" value="1"/>
</dbReference>
<organism evidence="2 3">
    <name type="scientific">Woeseia oceani</name>
    <dbReference type="NCBI Taxonomy" id="1548547"/>
    <lineage>
        <taxon>Bacteria</taxon>
        <taxon>Pseudomonadati</taxon>
        <taxon>Pseudomonadota</taxon>
        <taxon>Gammaproteobacteria</taxon>
        <taxon>Woeseiales</taxon>
        <taxon>Woeseiaceae</taxon>
        <taxon>Woeseia</taxon>
    </lineage>
</organism>
<evidence type="ECO:0000313" key="3">
    <source>
        <dbReference type="Proteomes" id="UP000092695"/>
    </source>
</evidence>
<dbReference type="AlphaFoldDB" id="A0A193LLG6"/>
<feature type="domain" description="DUF5916" evidence="1">
    <location>
        <begin position="190"/>
        <end position="295"/>
    </location>
</feature>
<evidence type="ECO:0000259" key="1">
    <source>
        <dbReference type="Pfam" id="PF19313"/>
    </source>
</evidence>